<dbReference type="Gene3D" id="2.120.10.10">
    <property type="match status" value="1"/>
</dbReference>
<comment type="caution">
    <text evidence="2">The sequence shown here is derived from an EMBL/GenBank/DDBJ whole genome shotgun (WGS) entry which is preliminary data.</text>
</comment>
<feature type="compositionally biased region" description="Pro residues" evidence="1">
    <location>
        <begin position="21"/>
        <end position="31"/>
    </location>
</feature>
<dbReference type="InterPro" id="IPR036278">
    <property type="entry name" value="Sialidase_sf"/>
</dbReference>
<feature type="region of interest" description="Disordered" evidence="1">
    <location>
        <begin position="13"/>
        <end position="39"/>
    </location>
</feature>
<protein>
    <submittedName>
        <fullName evidence="2">BNR/Asp-box repeat protein</fullName>
    </submittedName>
</protein>
<dbReference type="RefSeq" id="XP_024693117.1">
    <property type="nucleotide sequence ID" value="XM_024835969.1"/>
</dbReference>
<evidence type="ECO:0000313" key="2">
    <source>
        <dbReference type="EMBL" id="PKY04523.1"/>
    </source>
</evidence>
<dbReference type="Proteomes" id="UP000234254">
    <property type="component" value="Unassembled WGS sequence"/>
</dbReference>
<name>A0A2I1D3S3_ASPC2</name>
<reference evidence="2" key="1">
    <citation type="submission" date="2016-12" db="EMBL/GenBank/DDBJ databases">
        <title>The genomes of Aspergillus section Nigri reveals drivers in fungal speciation.</title>
        <authorList>
            <consortium name="DOE Joint Genome Institute"/>
            <person name="Vesth T.C."/>
            <person name="Nybo J."/>
            <person name="Theobald S."/>
            <person name="Brandl J."/>
            <person name="Frisvad J.C."/>
            <person name="Nielsen K.F."/>
            <person name="Lyhne E.K."/>
            <person name="Kogle M.E."/>
            <person name="Kuo A."/>
            <person name="Riley R."/>
            <person name="Clum A."/>
            <person name="Nolan M."/>
            <person name="Lipzen A."/>
            <person name="Salamov A."/>
            <person name="Henrissat B."/>
            <person name="Wiebenga A."/>
            <person name="De vries R.P."/>
            <person name="Grigoriev I.V."/>
            <person name="Mortensen U.H."/>
            <person name="Andersen M.R."/>
            <person name="Baker S.E."/>
        </authorList>
    </citation>
    <scope>NUCLEOTIDE SEQUENCE</scope>
    <source>
        <strain evidence="2">IBT 28561</strain>
    </source>
</reference>
<dbReference type="PANTHER" id="PTHR38792:SF3">
    <property type="entry name" value="BNR_ASP-BOX REPEAT DOMAIN PROTEIN (AFU_ORTHOLOGUE AFUA_7G06430)-RELATED"/>
    <property type="match status" value="1"/>
</dbReference>
<dbReference type="SUPFAM" id="SSF50939">
    <property type="entry name" value="Sialidases"/>
    <property type="match status" value="1"/>
</dbReference>
<sequence length="381" mass="42200">MPGKLGQKILKTFGIDHPHHPPPNQPPPQQPPTDHGARLPGNRVIENDERLLAAIPNGTYARLARMSDGSLLGSFTRFEGNQRLLRVTRSTDGGRTFEPWGEVTRAAGDCDNLFLLEIAPGTVLGAFRNHDMKPGGGFTHFRITVCRSTDGGRNWSYLSQAAEKNPPMGIWEPFMRMGRQGEVQLYYSEEFAPENQCTMLVRSFDGGATWTPPQCLGGERDNYRDGMTSIAVAHDRGREVLVLVFETTTHRAFSIESMLSYDDGQTWGWRHEVYRSHKSGRHAGSPGIATFADGSLAVVFMTDEDWPNPHWHHNASIKVLFGGPPQDGRIFWTRPTVLCPEASHWPGIQAVDGHTLLGTYECGGAPKAKAITLDMQQEQSG</sequence>
<evidence type="ECO:0000256" key="1">
    <source>
        <dbReference type="SAM" id="MobiDB-lite"/>
    </source>
</evidence>
<keyword evidence="3" id="KW-1185">Reference proteome</keyword>
<dbReference type="PANTHER" id="PTHR38792">
    <property type="entry name" value="BNR/ASP-BOX REPEAT DOMAIN PROTEIN (AFU_ORTHOLOGUE AFUA_7G06430)-RELATED"/>
    <property type="match status" value="1"/>
</dbReference>
<dbReference type="CDD" id="cd15482">
    <property type="entry name" value="Sialidase_non-viral"/>
    <property type="match status" value="1"/>
</dbReference>
<accession>A0A2I1D3S3</accession>
<dbReference type="VEuPathDB" id="FungiDB:P168DRAFT_282134"/>
<dbReference type="AlphaFoldDB" id="A0A2I1D3S3"/>
<organism evidence="2 3">
    <name type="scientific">Aspergillus campestris (strain IBT 28561)</name>
    <dbReference type="NCBI Taxonomy" id="1392248"/>
    <lineage>
        <taxon>Eukaryota</taxon>
        <taxon>Fungi</taxon>
        <taxon>Dikarya</taxon>
        <taxon>Ascomycota</taxon>
        <taxon>Pezizomycotina</taxon>
        <taxon>Eurotiomycetes</taxon>
        <taxon>Eurotiomycetidae</taxon>
        <taxon>Eurotiales</taxon>
        <taxon>Aspergillaceae</taxon>
        <taxon>Aspergillus</taxon>
        <taxon>Aspergillus subgen. Circumdati</taxon>
    </lineage>
</organism>
<proteinExistence type="predicted"/>
<evidence type="ECO:0000313" key="3">
    <source>
        <dbReference type="Proteomes" id="UP000234254"/>
    </source>
</evidence>
<dbReference type="EMBL" id="MSFM01000006">
    <property type="protein sequence ID" value="PKY04523.1"/>
    <property type="molecule type" value="Genomic_DNA"/>
</dbReference>
<gene>
    <name evidence="2" type="ORF">P168DRAFT_282134</name>
</gene>
<dbReference type="GeneID" id="36543493"/>
<dbReference type="OrthoDB" id="2739686at2759"/>